<reference evidence="1 2" key="1">
    <citation type="submission" date="2018-11" db="EMBL/GenBank/DDBJ databases">
        <title>Complete genome sequence of Paenibacillus baekrokdamisoli strain KCTC 33723.</title>
        <authorList>
            <person name="Kang S.W."/>
            <person name="Lee K.C."/>
            <person name="Kim K.K."/>
            <person name="Kim J.S."/>
            <person name="Kim D.S."/>
            <person name="Ko S.H."/>
            <person name="Yang S.H."/>
            <person name="Lee J.S."/>
        </authorList>
    </citation>
    <scope>NUCLEOTIDE SEQUENCE [LARGE SCALE GENOMIC DNA]</scope>
    <source>
        <strain evidence="1 2">KCTC 33723</strain>
    </source>
</reference>
<name>A0A3G9IVX2_9BACL</name>
<dbReference type="InterPro" id="IPR046780">
    <property type="entry name" value="aBig_2"/>
</dbReference>
<proteinExistence type="predicted"/>
<organism evidence="1 2">
    <name type="scientific">Paenibacillus baekrokdamisoli</name>
    <dbReference type="NCBI Taxonomy" id="1712516"/>
    <lineage>
        <taxon>Bacteria</taxon>
        <taxon>Bacillati</taxon>
        <taxon>Bacillota</taxon>
        <taxon>Bacilli</taxon>
        <taxon>Bacillales</taxon>
        <taxon>Paenibacillaceae</taxon>
        <taxon>Paenibacillus</taxon>
    </lineage>
</organism>
<dbReference type="AlphaFoldDB" id="A0A3G9IVX2"/>
<dbReference type="OrthoDB" id="2481354at2"/>
<accession>A0A3G9IVX2</accession>
<gene>
    <name evidence="1" type="ORF">Back11_16400</name>
</gene>
<dbReference type="RefSeq" id="WP_125655232.1">
    <property type="nucleotide sequence ID" value="NZ_AP019308.1"/>
</dbReference>
<evidence type="ECO:0000313" key="2">
    <source>
        <dbReference type="Proteomes" id="UP000275368"/>
    </source>
</evidence>
<dbReference type="EMBL" id="AP019308">
    <property type="protein sequence ID" value="BBH20295.1"/>
    <property type="molecule type" value="Genomic_DNA"/>
</dbReference>
<keyword evidence="2" id="KW-1185">Reference proteome</keyword>
<protein>
    <submittedName>
        <fullName evidence="1">Uncharacterized protein</fullName>
    </submittedName>
</protein>
<sequence length="465" mass="49977">MKKWTALLVILSLFVCSTTTMAHGNRGNHNHENACKKVEDRMLHSLKKVKDEKERAALKSKIEEIRKKCESDANQGQWSDQKRVNSDKNELQIRYTNNDYANVVTGPLMLSQLGTNGSIITWSSNKPATISNNGLTVNRPQDKDEKVVLTATIRYNQASSNKSFTVLVKSITSTITDAQKLAKDKEALNLSFNGTDTANNVTQKLKPLPAKGANGSTIIWYSGNASVISSDGQTVNRPAAGSGDSTIILTALINNNNAADVKVFTITVKQQVSDTQKVAEDKAALEIDFGGDDNASRVTRALDKLPTKGNNGSVITWTSSSPAILSNDGKTINRPALGTGDATVVMTAFININGTADVKVFVLTVKPSLTSSEAVSADKTELAIKFKDQDNASSVTQSIILPTKGSYGSSITWYSSMTSVISDKGTLINRPGRGKGDVMVTMIAIISSGSSADLKTFTLTVKQQY</sequence>
<dbReference type="Proteomes" id="UP000275368">
    <property type="component" value="Chromosome"/>
</dbReference>
<dbReference type="KEGG" id="pbk:Back11_16400"/>
<dbReference type="Pfam" id="PF20578">
    <property type="entry name" value="aBig_2"/>
    <property type="match status" value="4"/>
</dbReference>
<evidence type="ECO:0000313" key="1">
    <source>
        <dbReference type="EMBL" id="BBH20295.1"/>
    </source>
</evidence>